<dbReference type="Pfam" id="PF11137">
    <property type="entry name" value="DUF2909"/>
    <property type="match status" value="1"/>
</dbReference>
<gene>
    <name evidence="2" type="ORF">MCNOR_1252</name>
</gene>
<protein>
    <recommendedName>
        <fullName evidence="4">Twin transmembrane helix small protein</fullName>
    </recommendedName>
</protein>
<evidence type="ECO:0008006" key="4">
    <source>
        <dbReference type="Google" id="ProtNLM"/>
    </source>
</evidence>
<keyword evidence="1" id="KW-1133">Transmembrane helix</keyword>
<feature type="transmembrane region" description="Helical" evidence="1">
    <location>
        <begin position="37"/>
        <end position="60"/>
    </location>
</feature>
<dbReference type="GeneID" id="88222479"/>
<sequence length="85" mass="9039">MLPKVLIVLVLVVIVASLGSALFYLVKDGDRRSPRTVRALTVRIGLSIALFLALLLGYALGFLRPHGLRPNAPAQTPAPAAANPR</sequence>
<evidence type="ECO:0000313" key="2">
    <source>
        <dbReference type="EMBL" id="CAI8783656.1"/>
    </source>
</evidence>
<name>A0AA35UD77_METCP</name>
<dbReference type="AlphaFoldDB" id="A0AA35UD77"/>
<dbReference type="EMBL" id="OX458332">
    <property type="protein sequence ID" value="CAI8783656.1"/>
    <property type="molecule type" value="Genomic_DNA"/>
</dbReference>
<proteinExistence type="predicted"/>
<dbReference type="NCBIfam" id="NF033233">
    <property type="entry name" value="twin_helix"/>
    <property type="match status" value="1"/>
</dbReference>
<dbReference type="InterPro" id="IPR021313">
    <property type="entry name" value="DUF2909"/>
</dbReference>
<reference evidence="2" key="1">
    <citation type="submission" date="2023-03" db="EMBL/GenBank/DDBJ databases">
        <authorList>
            <person name="Pearce D."/>
        </authorList>
    </citation>
    <scope>NUCLEOTIDE SEQUENCE</scope>
    <source>
        <strain evidence="2">Mc</strain>
    </source>
</reference>
<evidence type="ECO:0000313" key="3">
    <source>
        <dbReference type="Proteomes" id="UP001158598"/>
    </source>
</evidence>
<organism evidence="2 3">
    <name type="scientific">Methylococcus capsulatus</name>
    <dbReference type="NCBI Taxonomy" id="414"/>
    <lineage>
        <taxon>Bacteria</taxon>
        <taxon>Pseudomonadati</taxon>
        <taxon>Pseudomonadota</taxon>
        <taxon>Gammaproteobacteria</taxon>
        <taxon>Methylococcales</taxon>
        <taxon>Methylococcaceae</taxon>
        <taxon>Methylococcus</taxon>
    </lineage>
</organism>
<dbReference type="RefSeq" id="WP_017365987.1">
    <property type="nucleotide sequence ID" value="NZ_CP079096.1"/>
</dbReference>
<dbReference type="Proteomes" id="UP001158598">
    <property type="component" value="Chromosome"/>
</dbReference>
<evidence type="ECO:0000256" key="1">
    <source>
        <dbReference type="SAM" id="Phobius"/>
    </source>
</evidence>
<keyword evidence="1" id="KW-0472">Membrane</keyword>
<feature type="transmembrane region" description="Helical" evidence="1">
    <location>
        <begin position="6"/>
        <end position="25"/>
    </location>
</feature>
<keyword evidence="1" id="KW-0812">Transmembrane</keyword>
<accession>A0AA35UD77</accession>